<dbReference type="PANTHER" id="PTHR45348">
    <property type="entry name" value="HYPOTHETICAL OXIDOREDUCTASE (EUROFUNG)"/>
    <property type="match status" value="1"/>
</dbReference>
<evidence type="ECO:0000256" key="1">
    <source>
        <dbReference type="ARBA" id="ARBA00008072"/>
    </source>
</evidence>
<evidence type="ECO:0000313" key="5">
    <source>
        <dbReference type="Proteomes" id="UP001187682"/>
    </source>
</evidence>
<feature type="domain" description="Enoyl reductase (ER)" evidence="3">
    <location>
        <begin position="16"/>
        <end position="350"/>
    </location>
</feature>
<sequence>MSVPHTSRAAILHEKGAKHVVSDRSLPAPGPGEVTIKITATAVNPADWKNREEGRFIPVWPTILGSDAAGEVAALGPDVSDFTVGDRVFFQGKLGHRDYCTFQQYCNMPADLLSRTPRNISDEQAAGIPVATIAVVVAFYDKSGRGLPAPWDEAGGQVGKGKAIVILGGASSCGQYAIQLARLSGFERIVTTASPKHHEFLTNLGAHVTLDRHTTTAEDIREAIDGLPLEFVFDAPSTKETQTLGIETVRATNTRDTCVITLFFIGDEVRSLAESVEPAVPIRYILGVGWDPKLFYLSKSMAKHLGGEDGWIAKGLLVPNRPMVVVGGLANLEEALDKVKRGVSGEKVVIRPWDK</sequence>
<name>A0AAE8N3T8_9PEZI</name>
<dbReference type="PANTHER" id="PTHR45348:SF2">
    <property type="entry name" value="ZINC-TYPE ALCOHOL DEHYDROGENASE-LIKE PROTEIN C2E1P3.01"/>
    <property type="match status" value="1"/>
</dbReference>
<organism evidence="4 5">
    <name type="scientific">Cephalotrichum gorgonifer</name>
    <dbReference type="NCBI Taxonomy" id="2041049"/>
    <lineage>
        <taxon>Eukaryota</taxon>
        <taxon>Fungi</taxon>
        <taxon>Dikarya</taxon>
        <taxon>Ascomycota</taxon>
        <taxon>Pezizomycotina</taxon>
        <taxon>Sordariomycetes</taxon>
        <taxon>Hypocreomycetidae</taxon>
        <taxon>Microascales</taxon>
        <taxon>Microascaceae</taxon>
        <taxon>Cephalotrichum</taxon>
    </lineage>
</organism>
<evidence type="ECO:0000259" key="3">
    <source>
        <dbReference type="SMART" id="SM00829"/>
    </source>
</evidence>
<keyword evidence="2" id="KW-0560">Oxidoreductase</keyword>
<evidence type="ECO:0000256" key="2">
    <source>
        <dbReference type="ARBA" id="ARBA00023002"/>
    </source>
</evidence>
<dbReference type="SUPFAM" id="SSF51735">
    <property type="entry name" value="NAD(P)-binding Rossmann-fold domains"/>
    <property type="match status" value="1"/>
</dbReference>
<dbReference type="Gene3D" id="3.40.50.720">
    <property type="entry name" value="NAD(P)-binding Rossmann-like Domain"/>
    <property type="match status" value="1"/>
</dbReference>
<dbReference type="AlphaFoldDB" id="A0AAE8N3T8"/>
<dbReference type="Pfam" id="PF08240">
    <property type="entry name" value="ADH_N"/>
    <property type="match status" value="1"/>
</dbReference>
<dbReference type="InterPro" id="IPR013154">
    <property type="entry name" value="ADH-like_N"/>
</dbReference>
<dbReference type="GO" id="GO:0016651">
    <property type="term" value="F:oxidoreductase activity, acting on NAD(P)H"/>
    <property type="evidence" value="ECO:0007669"/>
    <property type="project" value="InterPro"/>
</dbReference>
<gene>
    <name evidence="4" type="ORF">DNG_07016</name>
</gene>
<protein>
    <submittedName>
        <fullName evidence="4">Probable NADPH:quinone reductase and related Zn-dependent oxidoreductases</fullName>
    </submittedName>
</protein>
<dbReference type="Gene3D" id="3.90.180.10">
    <property type="entry name" value="Medium-chain alcohol dehydrogenases, catalytic domain"/>
    <property type="match status" value="1"/>
</dbReference>
<evidence type="ECO:0000313" key="4">
    <source>
        <dbReference type="EMBL" id="SPO04332.1"/>
    </source>
</evidence>
<dbReference type="InterPro" id="IPR020843">
    <property type="entry name" value="ER"/>
</dbReference>
<dbReference type="InterPro" id="IPR011032">
    <property type="entry name" value="GroES-like_sf"/>
</dbReference>
<dbReference type="SUPFAM" id="SSF50129">
    <property type="entry name" value="GroES-like"/>
    <property type="match status" value="1"/>
</dbReference>
<dbReference type="InterPro" id="IPR013149">
    <property type="entry name" value="ADH-like_C"/>
</dbReference>
<proteinExistence type="inferred from homology"/>
<dbReference type="Proteomes" id="UP001187682">
    <property type="component" value="Unassembled WGS sequence"/>
</dbReference>
<reference evidence="4" key="1">
    <citation type="submission" date="2018-03" db="EMBL/GenBank/DDBJ databases">
        <authorList>
            <person name="Guldener U."/>
        </authorList>
    </citation>
    <scope>NUCLEOTIDE SEQUENCE</scope>
</reference>
<dbReference type="InterPro" id="IPR047122">
    <property type="entry name" value="Trans-enoyl_RdTase-like"/>
</dbReference>
<dbReference type="InterPro" id="IPR036291">
    <property type="entry name" value="NAD(P)-bd_dom_sf"/>
</dbReference>
<dbReference type="CDD" id="cd08249">
    <property type="entry name" value="enoyl_reductase_like"/>
    <property type="match status" value="1"/>
</dbReference>
<comment type="similarity">
    <text evidence="1">Belongs to the zinc-containing alcohol dehydrogenase family.</text>
</comment>
<keyword evidence="5" id="KW-1185">Reference proteome</keyword>
<dbReference type="Pfam" id="PF00107">
    <property type="entry name" value="ADH_zinc_N"/>
    <property type="match status" value="1"/>
</dbReference>
<dbReference type="SMART" id="SM00829">
    <property type="entry name" value="PKS_ER"/>
    <property type="match status" value="1"/>
</dbReference>
<comment type="caution">
    <text evidence="4">The sequence shown here is derived from an EMBL/GenBank/DDBJ whole genome shotgun (WGS) entry which is preliminary data.</text>
</comment>
<accession>A0AAE8N3T8</accession>
<dbReference type="EMBL" id="ONZQ02000010">
    <property type="protein sequence ID" value="SPO04332.1"/>
    <property type="molecule type" value="Genomic_DNA"/>
</dbReference>